<dbReference type="GO" id="GO:0015421">
    <property type="term" value="F:ABC-type oligopeptide transporter activity"/>
    <property type="evidence" value="ECO:0007669"/>
    <property type="project" value="TreeGrafter"/>
</dbReference>
<dbReference type="GO" id="GO:0043214">
    <property type="term" value="F:ABC-type bacteriocin transporter activity"/>
    <property type="evidence" value="ECO:0007669"/>
    <property type="project" value="InterPro"/>
</dbReference>
<dbReference type="Pfam" id="PF00664">
    <property type="entry name" value="ABC_membrane"/>
    <property type="match status" value="1"/>
</dbReference>
<dbReference type="InterPro" id="IPR005897">
    <property type="entry name" value="Pept_C39_ABC_bacteriocin"/>
</dbReference>
<dbReference type="FunFam" id="3.40.50.300:FF:000299">
    <property type="entry name" value="ABC transporter ATP-binding protein/permease"/>
    <property type="match status" value="1"/>
</dbReference>
<dbReference type="PROSITE" id="PS50929">
    <property type="entry name" value="ABC_TM1F"/>
    <property type="match status" value="1"/>
</dbReference>
<dbReference type="Gene3D" id="3.90.70.10">
    <property type="entry name" value="Cysteine proteinases"/>
    <property type="match status" value="1"/>
</dbReference>
<keyword evidence="18" id="KW-1185">Reference proteome</keyword>
<dbReference type="InterPro" id="IPR039421">
    <property type="entry name" value="Type_1_exporter"/>
</dbReference>
<evidence type="ECO:0000256" key="6">
    <source>
        <dbReference type="ARBA" id="ARBA00022741"/>
    </source>
</evidence>
<keyword evidence="8" id="KW-0788">Thiol protease</keyword>
<keyword evidence="4" id="KW-0645">Protease</keyword>
<evidence type="ECO:0000256" key="5">
    <source>
        <dbReference type="ARBA" id="ARBA00022692"/>
    </source>
</evidence>
<dbReference type="CDD" id="cd18570">
    <property type="entry name" value="ABC_6TM_PCAT1_LagD_like"/>
    <property type="match status" value="1"/>
</dbReference>
<keyword evidence="7" id="KW-0378">Hydrolase</keyword>
<evidence type="ECO:0000256" key="1">
    <source>
        <dbReference type="ARBA" id="ARBA00004651"/>
    </source>
</evidence>
<keyword evidence="3" id="KW-1003">Cell membrane</keyword>
<dbReference type="STRING" id="283737.SAMN05660453_0657"/>
<dbReference type="GO" id="GO:0008234">
    <property type="term" value="F:cysteine-type peptidase activity"/>
    <property type="evidence" value="ECO:0007669"/>
    <property type="project" value="UniProtKB-KW"/>
</dbReference>
<dbReference type="InterPro" id="IPR027417">
    <property type="entry name" value="P-loop_NTPase"/>
</dbReference>
<dbReference type="NCBIfam" id="TIGR01193">
    <property type="entry name" value="bacteriocin_ABC"/>
    <property type="match status" value="1"/>
</dbReference>
<evidence type="ECO:0000259" key="16">
    <source>
        <dbReference type="PROSITE" id="PS50990"/>
    </source>
</evidence>
<dbReference type="PROSITE" id="PS50893">
    <property type="entry name" value="ABC_TRANSPORTER_2"/>
    <property type="match status" value="1"/>
</dbReference>
<dbReference type="GO" id="GO:0005886">
    <property type="term" value="C:plasma membrane"/>
    <property type="evidence" value="ECO:0007669"/>
    <property type="project" value="UniProtKB-SubCell"/>
</dbReference>
<feature type="domain" description="Peptidase C39" evidence="16">
    <location>
        <begin position="8"/>
        <end position="139"/>
    </location>
</feature>
<dbReference type="Pfam" id="PF00005">
    <property type="entry name" value="ABC_tran"/>
    <property type="match status" value="1"/>
</dbReference>
<dbReference type="InterPro" id="IPR005074">
    <property type="entry name" value="Peptidase_C39"/>
</dbReference>
<dbReference type="SUPFAM" id="SSF52540">
    <property type="entry name" value="P-loop containing nucleoside triphosphate hydrolases"/>
    <property type="match status" value="1"/>
</dbReference>
<evidence type="ECO:0000259" key="14">
    <source>
        <dbReference type="PROSITE" id="PS50893"/>
    </source>
</evidence>
<evidence type="ECO:0000256" key="7">
    <source>
        <dbReference type="ARBA" id="ARBA00022801"/>
    </source>
</evidence>
<sequence length="720" mass="81181">MFFKYISQVDERDCGVACLAMVLKSYKHIVSIARLRELAKTNLEGTTALGIKRAAEKENFTVQAVQANMTLFDEYKKLPLPFIIHVQKPDKGQIVEHYYVIYKVGHNRIYIADPDPNVKKMAMSYVEISKQWTGVALFFAPNPEFSPEKMHDSYLSSIFSIMKKYKGLIVNTVIAALFVTLVGVVGSYFVQLLVDEYVPNSMTSTLTIVSCGLIIAYSFQQIMSYTEQYLLIVIGQRLSIDLILSYIKHLFQLPMSFFYNRRIGELTSRFNDANSVIEAIASSILSLLIDVIVVLMMAIILLNYNAQLFLITILSIPIYCIIIMLFVKKFSRLNHEVMSAGANLEASIIERLKGMETVKALGAEQKSYGSIDHDYVVFLTKSFLKEKAIAIQEAVKGLIKLMLQVIILWVGAQLVIKGEMTIGKLMAYNALLSYFTDPLQSIINLQSKIQMAMVAAHRLQEVYEVQSEFQLNDESFTLSAEKIEIEFKSLSFGYQYNHSIFNHLDLLIKANQKVALVGSTGSGKSTLVKLLIRFFEVENGSGEIRINGHNIKHVNKESLRSIISYVPQESQFFSGKIIDNLLLGVESEIDINDVFKACEMVEIRADIEAMPNGFFTELSDTTTLSGGQKQRLAIARVLLRNSKVLILDESTSNLDRLTEKKVISRLMAIQDKTIIFVAHRLTIAEYAERVVMLEKGNVVADGSHGLLLKSNKHYQTLVQK</sequence>
<feature type="domain" description="ABC transmembrane type-1" evidence="15">
    <location>
        <begin position="173"/>
        <end position="451"/>
    </location>
</feature>
<evidence type="ECO:0000256" key="2">
    <source>
        <dbReference type="ARBA" id="ARBA00022448"/>
    </source>
</evidence>
<dbReference type="Proteomes" id="UP000199376">
    <property type="component" value="Unassembled WGS sequence"/>
</dbReference>
<dbReference type="InterPro" id="IPR003593">
    <property type="entry name" value="AAA+_ATPase"/>
</dbReference>
<evidence type="ECO:0000256" key="11">
    <source>
        <dbReference type="ARBA" id="ARBA00022989"/>
    </source>
</evidence>
<evidence type="ECO:0000256" key="8">
    <source>
        <dbReference type="ARBA" id="ARBA00022807"/>
    </source>
</evidence>
<proteinExistence type="predicted"/>
<dbReference type="GO" id="GO:0006508">
    <property type="term" value="P:proteolysis"/>
    <property type="evidence" value="ECO:0007669"/>
    <property type="project" value="UniProtKB-KW"/>
</dbReference>
<dbReference type="PANTHER" id="PTHR43394:SF1">
    <property type="entry name" value="ATP-BINDING CASSETTE SUB-FAMILY B MEMBER 10, MITOCHONDRIAL"/>
    <property type="match status" value="1"/>
</dbReference>
<feature type="domain" description="ABC transporter" evidence="14">
    <location>
        <begin position="485"/>
        <end position="720"/>
    </location>
</feature>
<evidence type="ECO:0000256" key="9">
    <source>
        <dbReference type="ARBA" id="ARBA00022840"/>
    </source>
</evidence>
<evidence type="ECO:0000256" key="12">
    <source>
        <dbReference type="ARBA" id="ARBA00023136"/>
    </source>
</evidence>
<dbReference type="AlphaFoldDB" id="A0A1I1F3P1"/>
<dbReference type="PROSITE" id="PS50990">
    <property type="entry name" value="PEPTIDASE_C39"/>
    <property type="match status" value="1"/>
</dbReference>
<name>A0A1I1F3P1_9LACO</name>
<keyword evidence="11 13" id="KW-1133">Transmembrane helix</keyword>
<organism evidence="17 18">
    <name type="scientific">Fructobacillus durionis</name>
    <dbReference type="NCBI Taxonomy" id="283737"/>
    <lineage>
        <taxon>Bacteria</taxon>
        <taxon>Bacillati</taxon>
        <taxon>Bacillota</taxon>
        <taxon>Bacilli</taxon>
        <taxon>Lactobacillales</taxon>
        <taxon>Lactobacillaceae</taxon>
        <taxon>Fructobacillus</taxon>
    </lineage>
</organism>
<evidence type="ECO:0000256" key="4">
    <source>
        <dbReference type="ARBA" id="ARBA00022670"/>
    </source>
</evidence>
<keyword evidence="12 13" id="KW-0472">Membrane</keyword>
<dbReference type="GO" id="GO:0005524">
    <property type="term" value="F:ATP binding"/>
    <property type="evidence" value="ECO:0007669"/>
    <property type="project" value="UniProtKB-KW"/>
</dbReference>
<dbReference type="PANTHER" id="PTHR43394">
    <property type="entry name" value="ATP-DEPENDENT PERMEASE MDL1, MITOCHONDRIAL"/>
    <property type="match status" value="1"/>
</dbReference>
<dbReference type="Gene3D" id="1.20.1560.10">
    <property type="entry name" value="ABC transporter type 1, transmembrane domain"/>
    <property type="match status" value="1"/>
</dbReference>
<dbReference type="InterPro" id="IPR036640">
    <property type="entry name" value="ABC1_TM_sf"/>
</dbReference>
<dbReference type="PROSITE" id="PS00211">
    <property type="entry name" value="ABC_TRANSPORTER_1"/>
    <property type="match status" value="1"/>
</dbReference>
<dbReference type="InterPro" id="IPR011527">
    <property type="entry name" value="ABC1_TM_dom"/>
</dbReference>
<evidence type="ECO:0000256" key="13">
    <source>
        <dbReference type="SAM" id="Phobius"/>
    </source>
</evidence>
<dbReference type="EMBL" id="FOLI01000002">
    <property type="protein sequence ID" value="SFB93877.1"/>
    <property type="molecule type" value="Genomic_DNA"/>
</dbReference>
<keyword evidence="10" id="KW-1278">Translocase</keyword>
<comment type="subcellular location">
    <subcellularLocation>
        <location evidence="1">Cell membrane</location>
        <topology evidence="1">Multi-pass membrane protein</topology>
    </subcellularLocation>
</comment>
<dbReference type="InterPro" id="IPR003439">
    <property type="entry name" value="ABC_transporter-like_ATP-bd"/>
</dbReference>
<protein>
    <submittedName>
        <fullName evidence="17">ATP-binding cassette, subfamily C, competence factor transporting protein</fullName>
    </submittedName>
</protein>
<evidence type="ECO:0000313" key="18">
    <source>
        <dbReference type="Proteomes" id="UP000199376"/>
    </source>
</evidence>
<evidence type="ECO:0000256" key="3">
    <source>
        <dbReference type="ARBA" id="ARBA00022475"/>
    </source>
</evidence>
<evidence type="ECO:0000256" key="10">
    <source>
        <dbReference type="ARBA" id="ARBA00022967"/>
    </source>
</evidence>
<dbReference type="GO" id="GO:0016887">
    <property type="term" value="F:ATP hydrolysis activity"/>
    <property type="evidence" value="ECO:0007669"/>
    <property type="project" value="InterPro"/>
</dbReference>
<feature type="transmembrane region" description="Helical" evidence="13">
    <location>
        <begin position="279"/>
        <end position="302"/>
    </location>
</feature>
<feature type="transmembrane region" description="Helical" evidence="13">
    <location>
        <begin position="202"/>
        <end position="219"/>
    </location>
</feature>
<keyword evidence="2" id="KW-0813">Transport</keyword>
<feature type="transmembrane region" description="Helical" evidence="13">
    <location>
        <begin position="168"/>
        <end position="190"/>
    </location>
</feature>
<feature type="transmembrane region" description="Helical" evidence="13">
    <location>
        <begin position="397"/>
        <end position="416"/>
    </location>
</feature>
<reference evidence="17 18" key="1">
    <citation type="submission" date="2016-10" db="EMBL/GenBank/DDBJ databases">
        <authorList>
            <person name="de Groot N.N."/>
        </authorList>
    </citation>
    <scope>NUCLEOTIDE SEQUENCE [LARGE SCALE GENOMIC DNA]</scope>
    <source>
        <strain evidence="17 18">DSM 19113</strain>
    </source>
</reference>
<dbReference type="SMART" id="SM00382">
    <property type="entry name" value="AAA"/>
    <property type="match status" value="1"/>
</dbReference>
<keyword evidence="5 13" id="KW-0812">Transmembrane</keyword>
<dbReference type="RefSeq" id="WP_091502036.1">
    <property type="nucleotide sequence ID" value="NZ_FOLI01000002.1"/>
</dbReference>
<dbReference type="InterPro" id="IPR017871">
    <property type="entry name" value="ABC_transporter-like_CS"/>
</dbReference>
<dbReference type="CDD" id="cd02418">
    <property type="entry name" value="Peptidase_C39B"/>
    <property type="match status" value="1"/>
</dbReference>
<dbReference type="Pfam" id="PF03412">
    <property type="entry name" value="Peptidase_C39"/>
    <property type="match status" value="1"/>
</dbReference>
<dbReference type="Gene3D" id="3.40.50.300">
    <property type="entry name" value="P-loop containing nucleotide triphosphate hydrolases"/>
    <property type="match status" value="1"/>
</dbReference>
<keyword evidence="9 17" id="KW-0067">ATP-binding</keyword>
<dbReference type="SUPFAM" id="SSF90123">
    <property type="entry name" value="ABC transporter transmembrane region"/>
    <property type="match status" value="1"/>
</dbReference>
<dbReference type="OrthoDB" id="9762778at2"/>
<accession>A0A1I1F3P1</accession>
<keyword evidence="6" id="KW-0547">Nucleotide-binding</keyword>
<feature type="transmembrane region" description="Helical" evidence="13">
    <location>
        <begin position="308"/>
        <end position="327"/>
    </location>
</feature>
<gene>
    <name evidence="17" type="ORF">SAMN05660453_0657</name>
</gene>
<evidence type="ECO:0000313" key="17">
    <source>
        <dbReference type="EMBL" id="SFB93877.1"/>
    </source>
</evidence>
<evidence type="ECO:0000259" key="15">
    <source>
        <dbReference type="PROSITE" id="PS50929"/>
    </source>
</evidence>